<dbReference type="InterPro" id="IPR050441">
    <property type="entry name" value="RBM"/>
</dbReference>
<keyword evidence="1" id="KW-0694">RNA-binding</keyword>
<evidence type="ECO:0000259" key="3">
    <source>
        <dbReference type="PROSITE" id="PS50102"/>
    </source>
</evidence>
<accession>A0A0F7SMX7</accession>
<feature type="compositionally biased region" description="Basic and acidic residues" evidence="2">
    <location>
        <begin position="169"/>
        <end position="192"/>
    </location>
</feature>
<dbReference type="SMART" id="SM00360">
    <property type="entry name" value="RRM"/>
    <property type="match status" value="1"/>
</dbReference>
<proteinExistence type="predicted"/>
<dbReference type="AlphaFoldDB" id="A0A0F7SMX7"/>
<dbReference type="InterPro" id="IPR000504">
    <property type="entry name" value="RRM_dom"/>
</dbReference>
<dbReference type="GO" id="GO:0003723">
    <property type="term" value="F:RNA binding"/>
    <property type="evidence" value="ECO:0007669"/>
    <property type="project" value="UniProtKB-UniRule"/>
</dbReference>
<protein>
    <submittedName>
        <fullName evidence="4">Related to transformer-2 protein homolog</fullName>
    </submittedName>
</protein>
<feature type="compositionally biased region" description="Low complexity" evidence="2">
    <location>
        <begin position="268"/>
        <end position="277"/>
    </location>
</feature>
<dbReference type="PROSITE" id="PS50102">
    <property type="entry name" value="RRM"/>
    <property type="match status" value="1"/>
</dbReference>
<feature type="compositionally biased region" description="Polar residues" evidence="2">
    <location>
        <begin position="74"/>
        <end position="84"/>
    </location>
</feature>
<feature type="compositionally biased region" description="Basic and acidic residues" evidence="2">
    <location>
        <begin position="318"/>
        <end position="332"/>
    </location>
</feature>
<dbReference type="CDD" id="cd00590">
    <property type="entry name" value="RRM_SF"/>
    <property type="match status" value="1"/>
</dbReference>
<feature type="compositionally biased region" description="Basic and acidic residues" evidence="2">
    <location>
        <begin position="48"/>
        <end position="64"/>
    </location>
</feature>
<sequence>MSDTDEWATRDEPAAAQPSHKDDYSRGGTPPPRGRDRRSASPSGDNRGGGRMDVDRPDRGRGDGPPRSGGDENPGNNLHVSSLSPRVEQRDLETAFSKFGVIDKIQIMYDPHSRESRGFAFVTMATPEEADAAIAGLDGVEFMGKPMRIGKARRGRARTPTPGRYFGPPKEDDRRPPRRDYGSRGGERERPYDPQPYDARYSSGPPVRARPPPYDDRRGDRRDERYDPRGGYRSERDYPPRDYAPRDYPPRDPYGYPSSRDRYEDRPYVPSSTRSSGPSGGGGGYYSAGPDYGAPPPPPVPRRDRRQDELYATPAAGYDRRDLGDRDGGRRW</sequence>
<feature type="compositionally biased region" description="Basic and acidic residues" evidence="2">
    <location>
        <begin position="213"/>
        <end position="250"/>
    </location>
</feature>
<name>A0A0F7SMX7_PHARH</name>
<evidence type="ECO:0000256" key="1">
    <source>
        <dbReference type="PROSITE-ProRule" id="PRU00176"/>
    </source>
</evidence>
<dbReference type="SUPFAM" id="SSF54928">
    <property type="entry name" value="RNA-binding domain, RBD"/>
    <property type="match status" value="1"/>
</dbReference>
<feature type="compositionally biased region" description="Basic residues" evidence="2">
    <location>
        <begin position="148"/>
        <end position="157"/>
    </location>
</feature>
<feature type="domain" description="RRM" evidence="3">
    <location>
        <begin position="76"/>
        <end position="154"/>
    </location>
</feature>
<feature type="region of interest" description="Disordered" evidence="2">
    <location>
        <begin position="1"/>
        <end position="87"/>
    </location>
</feature>
<dbReference type="InterPro" id="IPR035979">
    <property type="entry name" value="RBD_domain_sf"/>
</dbReference>
<dbReference type="PANTHER" id="PTHR48034">
    <property type="entry name" value="TRANSFORMER-2 SEX-DETERMINING PROTEIN-RELATED"/>
    <property type="match status" value="1"/>
</dbReference>
<reference evidence="4" key="1">
    <citation type="submission" date="2014-08" db="EMBL/GenBank/DDBJ databases">
        <authorList>
            <person name="Sharma Rahul"/>
            <person name="Thines Marco"/>
        </authorList>
    </citation>
    <scope>NUCLEOTIDE SEQUENCE</scope>
</reference>
<feature type="compositionally biased region" description="Low complexity" evidence="2">
    <location>
        <begin position="158"/>
        <end position="168"/>
    </location>
</feature>
<evidence type="ECO:0000313" key="4">
    <source>
        <dbReference type="EMBL" id="CED83412.1"/>
    </source>
</evidence>
<dbReference type="EMBL" id="LN483142">
    <property type="protein sequence ID" value="CED83412.1"/>
    <property type="molecule type" value="Genomic_DNA"/>
</dbReference>
<evidence type="ECO:0000256" key="2">
    <source>
        <dbReference type="SAM" id="MobiDB-lite"/>
    </source>
</evidence>
<dbReference type="Pfam" id="PF00076">
    <property type="entry name" value="RRM_1"/>
    <property type="match status" value="1"/>
</dbReference>
<organism evidence="4">
    <name type="scientific">Phaffia rhodozyma</name>
    <name type="common">Yeast</name>
    <name type="synonym">Xanthophyllomyces dendrorhous</name>
    <dbReference type="NCBI Taxonomy" id="264483"/>
    <lineage>
        <taxon>Eukaryota</taxon>
        <taxon>Fungi</taxon>
        <taxon>Dikarya</taxon>
        <taxon>Basidiomycota</taxon>
        <taxon>Agaricomycotina</taxon>
        <taxon>Tremellomycetes</taxon>
        <taxon>Cystofilobasidiales</taxon>
        <taxon>Mrakiaceae</taxon>
        <taxon>Phaffia</taxon>
    </lineage>
</organism>
<dbReference type="InterPro" id="IPR012677">
    <property type="entry name" value="Nucleotide-bd_a/b_plait_sf"/>
</dbReference>
<dbReference type="Gene3D" id="3.30.70.330">
    <property type="match status" value="1"/>
</dbReference>
<feature type="compositionally biased region" description="Basic and acidic residues" evidence="2">
    <location>
        <begin position="7"/>
        <end position="25"/>
    </location>
</feature>
<feature type="region of interest" description="Disordered" evidence="2">
    <location>
        <begin position="148"/>
        <end position="332"/>
    </location>
</feature>